<dbReference type="EMBL" id="JBHSXS010000012">
    <property type="protein sequence ID" value="MFC6882299.1"/>
    <property type="molecule type" value="Genomic_DNA"/>
</dbReference>
<gene>
    <name evidence="20" type="ORF">ACFQKB_21270</name>
</gene>
<evidence type="ECO:0000256" key="13">
    <source>
        <dbReference type="ARBA" id="ARBA00022915"/>
    </source>
</evidence>
<evidence type="ECO:0000256" key="1">
    <source>
        <dbReference type="ARBA" id="ARBA00002843"/>
    </source>
</evidence>
<dbReference type="InterPro" id="IPR018042">
    <property type="entry name" value="Aspartate_kinase_CS"/>
</dbReference>
<dbReference type="Pfam" id="PF00696">
    <property type="entry name" value="AA_kinase"/>
    <property type="match status" value="1"/>
</dbReference>
<evidence type="ECO:0000313" key="20">
    <source>
        <dbReference type="EMBL" id="MFC6882299.1"/>
    </source>
</evidence>
<dbReference type="SUPFAM" id="SSF53633">
    <property type="entry name" value="Carbamate kinase-like"/>
    <property type="match status" value="1"/>
</dbReference>
<comment type="pathway">
    <text evidence="4 17">Amino-acid biosynthesis; L-threonine biosynthesis; L-threonine from L-aspartate: step 1/5.</text>
</comment>
<dbReference type="InterPro" id="IPR045865">
    <property type="entry name" value="ACT-like_dom_sf"/>
</dbReference>
<keyword evidence="13" id="KW-0220">Diaminopimelate biosynthesis</keyword>
<dbReference type="InterPro" id="IPR005260">
    <property type="entry name" value="Asp_kin_monofn"/>
</dbReference>
<reference evidence="21" key="1">
    <citation type="journal article" date="2019" name="Int. J. Syst. Evol. Microbiol.">
        <title>The Global Catalogue of Microorganisms (GCM) 10K type strain sequencing project: providing services to taxonomists for standard genome sequencing and annotation.</title>
        <authorList>
            <consortium name="The Broad Institute Genomics Platform"/>
            <consortium name="The Broad Institute Genome Sequencing Center for Infectious Disease"/>
            <person name="Wu L."/>
            <person name="Ma J."/>
        </authorList>
    </citation>
    <scope>NUCLEOTIDE SEQUENCE [LARGE SCALE GENOMIC DNA]</scope>
    <source>
        <strain evidence="21">JCM 3369</strain>
    </source>
</reference>
<feature type="region of interest" description="Disordered" evidence="18">
    <location>
        <begin position="419"/>
        <end position="439"/>
    </location>
</feature>
<proteinExistence type="inferred from homology"/>
<dbReference type="Gene3D" id="3.30.2130.10">
    <property type="entry name" value="VC0802-like"/>
    <property type="match status" value="1"/>
</dbReference>
<keyword evidence="21" id="KW-1185">Reference proteome</keyword>
<keyword evidence="8 17" id="KW-0028">Amino-acid biosynthesis</keyword>
<comment type="catalytic activity">
    <reaction evidence="15 16">
        <text>L-aspartate + ATP = 4-phospho-L-aspartate + ADP</text>
        <dbReference type="Rhea" id="RHEA:23776"/>
        <dbReference type="ChEBI" id="CHEBI:29991"/>
        <dbReference type="ChEBI" id="CHEBI:30616"/>
        <dbReference type="ChEBI" id="CHEBI:57535"/>
        <dbReference type="ChEBI" id="CHEBI:456216"/>
        <dbReference type="EC" id="2.7.2.4"/>
    </reaction>
</comment>
<comment type="caution">
    <text evidence="20">The sequence shown here is derived from an EMBL/GenBank/DDBJ whole genome shotgun (WGS) entry which is preliminary data.</text>
</comment>
<dbReference type="EC" id="2.7.2.4" evidence="6 16"/>
<evidence type="ECO:0000256" key="10">
    <source>
        <dbReference type="ARBA" id="ARBA00022741"/>
    </source>
</evidence>
<keyword evidence="10" id="KW-0547">Nucleotide-binding</keyword>
<dbReference type="Gene3D" id="3.40.1160.10">
    <property type="entry name" value="Acetylglutamate kinase-like"/>
    <property type="match status" value="1"/>
</dbReference>
<evidence type="ECO:0000256" key="11">
    <source>
        <dbReference type="ARBA" id="ARBA00022777"/>
    </source>
</evidence>
<evidence type="ECO:0000313" key="21">
    <source>
        <dbReference type="Proteomes" id="UP001596380"/>
    </source>
</evidence>
<evidence type="ECO:0000259" key="19">
    <source>
        <dbReference type="Pfam" id="PF00696"/>
    </source>
</evidence>
<evidence type="ECO:0000256" key="6">
    <source>
        <dbReference type="ARBA" id="ARBA00013059"/>
    </source>
</evidence>
<evidence type="ECO:0000256" key="2">
    <source>
        <dbReference type="ARBA" id="ARBA00004766"/>
    </source>
</evidence>
<dbReference type="PANTHER" id="PTHR21499:SF3">
    <property type="entry name" value="ASPARTOKINASE"/>
    <property type="match status" value="1"/>
</dbReference>
<comment type="similarity">
    <text evidence="5 16">Belongs to the aspartokinase family.</text>
</comment>
<evidence type="ECO:0000256" key="7">
    <source>
        <dbReference type="ARBA" id="ARBA00016273"/>
    </source>
</evidence>
<protein>
    <recommendedName>
        <fullName evidence="7 16">Aspartokinase</fullName>
        <ecNumber evidence="6 16">2.7.2.4</ecNumber>
    </recommendedName>
</protein>
<keyword evidence="9 16" id="KW-0808">Transferase</keyword>
<keyword evidence="14" id="KW-0457">Lysine biosynthesis</keyword>
<dbReference type="NCBIfam" id="TIGR00657">
    <property type="entry name" value="asp_kinases"/>
    <property type="match status" value="1"/>
</dbReference>
<evidence type="ECO:0000256" key="18">
    <source>
        <dbReference type="SAM" id="MobiDB-lite"/>
    </source>
</evidence>
<evidence type="ECO:0000256" key="17">
    <source>
        <dbReference type="RuleBase" id="RU004249"/>
    </source>
</evidence>
<evidence type="ECO:0000256" key="9">
    <source>
        <dbReference type="ARBA" id="ARBA00022679"/>
    </source>
</evidence>
<name>A0ABW2CL59_9ACTN</name>
<dbReference type="CDD" id="cd04891">
    <property type="entry name" value="ACT_AK-LysC-DapG-like_1"/>
    <property type="match status" value="1"/>
</dbReference>
<dbReference type="PIRSF" id="PIRSF000726">
    <property type="entry name" value="Asp_kin"/>
    <property type="match status" value="1"/>
</dbReference>
<dbReference type="GO" id="GO:0004072">
    <property type="term" value="F:aspartate kinase activity"/>
    <property type="evidence" value="ECO:0007669"/>
    <property type="project" value="UniProtKB-EC"/>
</dbReference>
<dbReference type="PANTHER" id="PTHR21499">
    <property type="entry name" value="ASPARTATE KINASE"/>
    <property type="match status" value="1"/>
</dbReference>
<comment type="pathway">
    <text evidence="2 17">Amino-acid biosynthesis; L-lysine biosynthesis via DAP pathway; (S)-tetrahydrodipicolinate from L-aspartate: step 1/4.</text>
</comment>
<evidence type="ECO:0000256" key="16">
    <source>
        <dbReference type="RuleBase" id="RU003448"/>
    </source>
</evidence>
<sequence length="439" mass="45798">MSLVVQKYGGTSLGDAALIGRVADRVAAARRAGREVVAVVSAMGSTTDELLSVAHEVSPKPRGRELDALLSTGERASAALLALGLQRRGVAACSLTGADAGITTDDEHGRARVLEVRPDRVREQLAAGRVPVVAGFQGVSRTGRDVTTLGRGGSDTTAAALAVALDAEVCEIGTDVDGVYSADPRCVPDARMLRYLPYEPMLELARGGARVLVPRCVEYAGAHGLPVRVRPADGGGDGTWIAARPPRGKRGQRGDPAERAGVWGLAHLDRQVQLTVAGLREDPDALATVFRALADADVGLDLPTWAASPDRDRRLEVSFLLPEAECERAGAALAEARSFCGFDALRRSEPMGKLTIVGTGLRSRPILLPALLQALSAAGVVVARTELTESRIAVTCPEERLLEAAIAAHEALVLGRSPFTSAPGAPGEPGGPVRAEVGR</sequence>
<evidence type="ECO:0000256" key="12">
    <source>
        <dbReference type="ARBA" id="ARBA00022840"/>
    </source>
</evidence>
<evidence type="ECO:0000256" key="5">
    <source>
        <dbReference type="ARBA" id="ARBA00010122"/>
    </source>
</evidence>
<dbReference type="InterPro" id="IPR036393">
    <property type="entry name" value="AceGlu_kinase-like_sf"/>
</dbReference>
<feature type="region of interest" description="Disordered" evidence="18">
    <location>
        <begin position="236"/>
        <end position="257"/>
    </location>
</feature>
<dbReference type="InterPro" id="IPR001048">
    <property type="entry name" value="Asp/Glu/Uridylate_kinase"/>
</dbReference>
<keyword evidence="11 16" id="KW-0418">Kinase</keyword>
<dbReference type="RefSeq" id="WP_160822622.1">
    <property type="nucleotide sequence ID" value="NZ_JBHSXS010000012.1"/>
</dbReference>
<keyword evidence="12" id="KW-0067">ATP-binding</keyword>
<accession>A0ABW2CL59</accession>
<feature type="domain" description="Aspartate/glutamate/uridylate kinase" evidence="19">
    <location>
        <begin position="3"/>
        <end position="230"/>
    </location>
</feature>
<dbReference type="Proteomes" id="UP001596380">
    <property type="component" value="Unassembled WGS sequence"/>
</dbReference>
<evidence type="ECO:0000256" key="15">
    <source>
        <dbReference type="ARBA" id="ARBA00047872"/>
    </source>
</evidence>
<organism evidence="20 21">
    <name type="scientific">Actinomadura yumaensis</name>
    <dbReference type="NCBI Taxonomy" id="111807"/>
    <lineage>
        <taxon>Bacteria</taxon>
        <taxon>Bacillati</taxon>
        <taxon>Actinomycetota</taxon>
        <taxon>Actinomycetes</taxon>
        <taxon>Streptosporangiales</taxon>
        <taxon>Thermomonosporaceae</taxon>
        <taxon>Actinomadura</taxon>
    </lineage>
</organism>
<evidence type="ECO:0000256" key="3">
    <source>
        <dbReference type="ARBA" id="ARBA00004986"/>
    </source>
</evidence>
<comment type="pathway">
    <text evidence="3 17">Amino-acid biosynthesis; L-methionine biosynthesis via de novo pathway; L-homoserine from L-aspartate: step 1/3.</text>
</comment>
<comment type="function">
    <text evidence="1">Catalyzes the phosphorylation of the beta-carboxyl group of aspartic acid with ATP to yield 4-phospho-L-aspartate, which is involved in the branched biosynthetic pathway leading to the biosynthesis of amino acids lysine, threonine, isoleucine and methionine.</text>
</comment>
<evidence type="ECO:0000256" key="4">
    <source>
        <dbReference type="ARBA" id="ARBA00005139"/>
    </source>
</evidence>
<evidence type="ECO:0000256" key="14">
    <source>
        <dbReference type="ARBA" id="ARBA00023154"/>
    </source>
</evidence>
<dbReference type="InterPro" id="IPR001341">
    <property type="entry name" value="Asp_kinase"/>
</dbReference>
<dbReference type="SUPFAM" id="SSF55021">
    <property type="entry name" value="ACT-like"/>
    <property type="match status" value="2"/>
</dbReference>
<dbReference type="NCBIfam" id="NF005155">
    <property type="entry name" value="PRK06635.1-4"/>
    <property type="match status" value="1"/>
</dbReference>
<evidence type="ECO:0000256" key="8">
    <source>
        <dbReference type="ARBA" id="ARBA00022605"/>
    </source>
</evidence>
<dbReference type="PROSITE" id="PS00324">
    <property type="entry name" value="ASPARTOKINASE"/>
    <property type="match status" value="1"/>
</dbReference>